<name>A0A699J019_TANCI</name>
<gene>
    <name evidence="1" type="ORF">Tci_572591</name>
</gene>
<organism evidence="1">
    <name type="scientific">Tanacetum cinerariifolium</name>
    <name type="common">Dalmatian daisy</name>
    <name type="synonym">Chrysanthemum cinerariifolium</name>
    <dbReference type="NCBI Taxonomy" id="118510"/>
    <lineage>
        <taxon>Eukaryota</taxon>
        <taxon>Viridiplantae</taxon>
        <taxon>Streptophyta</taxon>
        <taxon>Embryophyta</taxon>
        <taxon>Tracheophyta</taxon>
        <taxon>Spermatophyta</taxon>
        <taxon>Magnoliopsida</taxon>
        <taxon>eudicotyledons</taxon>
        <taxon>Gunneridae</taxon>
        <taxon>Pentapetalae</taxon>
        <taxon>asterids</taxon>
        <taxon>campanulids</taxon>
        <taxon>Asterales</taxon>
        <taxon>Asteraceae</taxon>
        <taxon>Asteroideae</taxon>
        <taxon>Anthemideae</taxon>
        <taxon>Anthemidinae</taxon>
        <taxon>Tanacetum</taxon>
    </lineage>
</organism>
<dbReference type="EMBL" id="BKCJ010354619">
    <property type="protein sequence ID" value="GFA00619.1"/>
    <property type="molecule type" value="Genomic_DNA"/>
</dbReference>
<proteinExistence type="predicted"/>
<accession>A0A699J019</accession>
<reference evidence="1" key="1">
    <citation type="journal article" date="2019" name="Sci. Rep.">
        <title>Draft genome of Tanacetum cinerariifolium, the natural source of mosquito coil.</title>
        <authorList>
            <person name="Yamashiro T."/>
            <person name="Shiraishi A."/>
            <person name="Satake H."/>
            <person name="Nakayama K."/>
        </authorList>
    </citation>
    <scope>NUCLEOTIDE SEQUENCE</scope>
</reference>
<evidence type="ECO:0000313" key="1">
    <source>
        <dbReference type="EMBL" id="GFA00619.1"/>
    </source>
</evidence>
<feature type="non-terminal residue" evidence="1">
    <location>
        <position position="1"/>
    </location>
</feature>
<sequence length="125" mass="14084">LDLEGSTQGYPLVSVEVLTYDKRGKRENMGIVPTAMGLILEHTKQDMAPLPPRDQRHLSLCYQDLAEMIRMVYTGEDGQEVFSTCRIGDEMGLDVVGLFERCSLVYSNQRSSSEAVPQVDLMQHF</sequence>
<protein>
    <submittedName>
        <fullName evidence="1">Uncharacterized protein</fullName>
    </submittedName>
</protein>
<comment type="caution">
    <text evidence="1">The sequence shown here is derived from an EMBL/GenBank/DDBJ whole genome shotgun (WGS) entry which is preliminary data.</text>
</comment>
<dbReference type="AlphaFoldDB" id="A0A699J019"/>